<dbReference type="Proteomes" id="UP000037854">
    <property type="component" value="Unassembled WGS sequence"/>
</dbReference>
<evidence type="ECO:0000313" key="9">
    <source>
        <dbReference type="Proteomes" id="UP000037854"/>
    </source>
</evidence>
<evidence type="ECO:0000256" key="6">
    <source>
        <dbReference type="ARBA" id="ARBA00093785"/>
    </source>
</evidence>
<comment type="function">
    <text evidence="5">May act as an export chaperone for the filament capping protein FliD.</text>
</comment>
<evidence type="ECO:0000256" key="1">
    <source>
        <dbReference type="ARBA" id="ARBA00004514"/>
    </source>
</evidence>
<comment type="caution">
    <text evidence="8">The sequence shown here is derived from an EMBL/GenBank/DDBJ whole genome shotgun (WGS) entry which is preliminary data.</text>
</comment>
<keyword evidence="8" id="KW-0966">Cell projection</keyword>
<evidence type="ECO:0000313" key="8">
    <source>
        <dbReference type="EMBL" id="KPH76703.1"/>
    </source>
</evidence>
<organism evidence="8 9">
    <name type="scientific">Oceanobacillus caeni</name>
    <dbReference type="NCBI Taxonomy" id="405946"/>
    <lineage>
        <taxon>Bacteria</taxon>
        <taxon>Bacillati</taxon>
        <taxon>Bacillota</taxon>
        <taxon>Bacilli</taxon>
        <taxon>Bacillales</taxon>
        <taxon>Bacillaceae</taxon>
        <taxon>Oceanobacillus</taxon>
    </lineage>
</organism>
<keyword evidence="8" id="KW-0282">Flagellum</keyword>
<dbReference type="Pfam" id="PF05400">
    <property type="entry name" value="FliT"/>
    <property type="match status" value="1"/>
</dbReference>
<gene>
    <name evidence="8" type="ORF">AFL42_05405</name>
</gene>
<keyword evidence="2" id="KW-0963">Cytoplasm</keyword>
<keyword evidence="9" id="KW-1185">Reference proteome</keyword>
<evidence type="ECO:0000256" key="4">
    <source>
        <dbReference type="ARBA" id="ARBA00023186"/>
    </source>
</evidence>
<protein>
    <recommendedName>
        <fullName evidence="7">Flagellar protein FliT</fullName>
    </recommendedName>
</protein>
<dbReference type="EMBL" id="LGTK01000012">
    <property type="protein sequence ID" value="KPH76703.1"/>
    <property type="molecule type" value="Genomic_DNA"/>
</dbReference>
<accession>A0ABR5ML88</accession>
<reference evidence="8 9" key="1">
    <citation type="submission" date="2015-07" db="EMBL/GenBank/DDBJ databases">
        <title>High-quality draft genome sequence of Oceanobacillus caeni HM6, a bacillus isolated from a human feces.</title>
        <authorList>
            <person name="Kumar J."/>
            <person name="Verma M.K."/>
            <person name="Pandey R."/>
            <person name="Bhambi M."/>
            <person name="Chauhan N."/>
        </authorList>
    </citation>
    <scope>NUCLEOTIDE SEQUENCE [LARGE SCALE GENOMIC DNA]</scope>
    <source>
        <strain evidence="8 9">HM6</strain>
    </source>
</reference>
<keyword evidence="8" id="KW-0969">Cilium</keyword>
<sequence>MNQLQKVFDITVEMKQILDKDISSNEREATIEQLNNLLLQREPFLERLTPPFSEQEDLLGKRLVFLNQEVQHLMDQLFSTLKTEIKQMNRQKKSNKNYTNPYHNVHVMDGMYLDKKK</sequence>
<evidence type="ECO:0000256" key="5">
    <source>
        <dbReference type="ARBA" id="ARBA00093765"/>
    </source>
</evidence>
<evidence type="ECO:0000256" key="2">
    <source>
        <dbReference type="ARBA" id="ARBA00022490"/>
    </source>
</evidence>
<keyword evidence="4" id="KW-0143">Chaperone</keyword>
<proteinExistence type="inferred from homology"/>
<evidence type="ECO:0000256" key="7">
    <source>
        <dbReference type="ARBA" id="ARBA00093797"/>
    </source>
</evidence>
<dbReference type="RefSeq" id="WP_060668030.1">
    <property type="nucleotide sequence ID" value="NZ_LGTK01000012.1"/>
</dbReference>
<comment type="similarity">
    <text evidence="6">Belongs to the bacillales FliT family.</text>
</comment>
<comment type="subcellular location">
    <subcellularLocation>
        <location evidence="1">Cytoplasm</location>
        <location evidence="1">Cytosol</location>
    </subcellularLocation>
</comment>
<keyword evidence="3" id="KW-1005">Bacterial flagellum biogenesis</keyword>
<evidence type="ECO:0000256" key="3">
    <source>
        <dbReference type="ARBA" id="ARBA00022795"/>
    </source>
</evidence>
<dbReference type="InterPro" id="IPR008622">
    <property type="entry name" value="FliT"/>
</dbReference>
<name>A0ABR5ML88_9BACI</name>